<sequence>MIKKEEFKTKKKKLGSDDEEANEEVENTIKFQVICDEDQMELRSNEQIVPISKPSTGMVSIVDKLKALITLK</sequence>
<accession>A0A0N5AWM4</accession>
<organism evidence="2 3">
    <name type="scientific">Syphacia muris</name>
    <dbReference type="NCBI Taxonomy" id="451379"/>
    <lineage>
        <taxon>Eukaryota</taxon>
        <taxon>Metazoa</taxon>
        <taxon>Ecdysozoa</taxon>
        <taxon>Nematoda</taxon>
        <taxon>Chromadorea</taxon>
        <taxon>Rhabditida</taxon>
        <taxon>Spirurina</taxon>
        <taxon>Oxyuridomorpha</taxon>
        <taxon>Oxyuroidea</taxon>
        <taxon>Oxyuridae</taxon>
        <taxon>Syphacia</taxon>
    </lineage>
</organism>
<evidence type="ECO:0000313" key="3">
    <source>
        <dbReference type="WBParaSite" id="SMUV_0000932801-mRNA-1"/>
    </source>
</evidence>
<evidence type="ECO:0000313" key="2">
    <source>
        <dbReference type="Proteomes" id="UP000046393"/>
    </source>
</evidence>
<feature type="region of interest" description="Disordered" evidence="1">
    <location>
        <begin position="1"/>
        <end position="24"/>
    </location>
</feature>
<proteinExistence type="predicted"/>
<protein>
    <submittedName>
        <fullName evidence="3">Uncharacterized protein</fullName>
    </submittedName>
</protein>
<dbReference type="AlphaFoldDB" id="A0A0N5AWM4"/>
<keyword evidence="2" id="KW-1185">Reference proteome</keyword>
<dbReference type="Proteomes" id="UP000046393">
    <property type="component" value="Unplaced"/>
</dbReference>
<name>A0A0N5AWM4_9BILA</name>
<evidence type="ECO:0000256" key="1">
    <source>
        <dbReference type="SAM" id="MobiDB-lite"/>
    </source>
</evidence>
<dbReference type="WBParaSite" id="SMUV_0000932801-mRNA-1">
    <property type="protein sequence ID" value="SMUV_0000932801-mRNA-1"/>
    <property type="gene ID" value="SMUV_0000932801"/>
</dbReference>
<reference evidence="3" key="1">
    <citation type="submission" date="2017-02" db="UniProtKB">
        <authorList>
            <consortium name="WormBaseParasite"/>
        </authorList>
    </citation>
    <scope>IDENTIFICATION</scope>
</reference>